<dbReference type="Gene3D" id="1.20.58.1970">
    <property type="match status" value="1"/>
</dbReference>
<dbReference type="GO" id="GO:0060628">
    <property type="term" value="P:regulation of ER to Golgi vesicle-mediated transport"/>
    <property type="evidence" value="ECO:0007669"/>
    <property type="project" value="TreeGrafter"/>
</dbReference>
<dbReference type="GO" id="GO:0006888">
    <property type="term" value="P:endoplasmic reticulum to Golgi vesicle-mediated transport"/>
    <property type="evidence" value="ECO:0007669"/>
    <property type="project" value="InterPro"/>
</dbReference>
<dbReference type="PANTHER" id="PTHR13520">
    <property type="entry name" value="RAD50-INTERACTING PROTEIN 1 RINT-1"/>
    <property type="match status" value="1"/>
</dbReference>
<evidence type="ECO:0008006" key="3">
    <source>
        <dbReference type="Google" id="ProtNLM"/>
    </source>
</evidence>
<gene>
    <name evidence="2" type="ORF">g.3067</name>
</gene>
<evidence type="ECO:0000256" key="1">
    <source>
        <dbReference type="SAM" id="Coils"/>
    </source>
</evidence>
<reference evidence="2" key="1">
    <citation type="submission" date="2015-11" db="EMBL/GenBank/DDBJ databases">
        <title>De novo transcriptome assembly of four potential Pierce s Disease insect vectors from Arizona vineyards.</title>
        <authorList>
            <person name="Tassone E.E."/>
        </authorList>
    </citation>
    <scope>NUCLEOTIDE SEQUENCE</scope>
</reference>
<keyword evidence="1" id="KW-0175">Coiled coil</keyword>
<dbReference type="Pfam" id="PF04437">
    <property type="entry name" value="RINT1_TIP1"/>
    <property type="match status" value="1"/>
</dbReference>
<organism evidence="2">
    <name type="scientific">Graphocephala atropunctata</name>
    <dbReference type="NCBI Taxonomy" id="36148"/>
    <lineage>
        <taxon>Eukaryota</taxon>
        <taxon>Metazoa</taxon>
        <taxon>Ecdysozoa</taxon>
        <taxon>Arthropoda</taxon>
        <taxon>Hexapoda</taxon>
        <taxon>Insecta</taxon>
        <taxon>Pterygota</taxon>
        <taxon>Neoptera</taxon>
        <taxon>Paraneoptera</taxon>
        <taxon>Hemiptera</taxon>
        <taxon>Auchenorrhyncha</taxon>
        <taxon>Membracoidea</taxon>
        <taxon>Cicadellidae</taxon>
        <taxon>Cicadellinae</taxon>
        <taxon>Cicadellini</taxon>
        <taxon>Graphocephala</taxon>
    </lineage>
</organism>
<name>A0A1B6LN03_9HEMI</name>
<dbReference type="EMBL" id="GEBQ01014904">
    <property type="protein sequence ID" value="JAT25073.1"/>
    <property type="molecule type" value="Transcribed_RNA"/>
</dbReference>
<dbReference type="GO" id="GO:0006890">
    <property type="term" value="P:retrograde vesicle-mediated transport, Golgi to endoplasmic reticulum"/>
    <property type="evidence" value="ECO:0007669"/>
    <property type="project" value="InterPro"/>
</dbReference>
<sequence>MSILKMIDDSVKERVIQKLNSEFGNDVNNLSKCEALAKKFAREKENIEKEILKLCENVSSPDTAHEVDGMSHTVDEITESFYKICTTAKEKESSGDKTLNEMQLKIRKIRQLEQGVFYLQCVRSIQDLSSNMEMYLASRSEAEAIAEFGVLCQMCARLHSSKCSHLTTYLSDTLHHWHNVLKDRFSVQLEEVLKTAGWPVVNSTVLITPPPDCITRFQLIVKHLLEIQLPPELTTPAVTSSLMGNFPPLSLPVTLMLKPLRKRFIYHFCGNKKTNQPERPEWFMTQVLTWIRDHEHFMTQWVQPVFNQSRRSKMSAKLELTQGLVELVVDKLHSDMPSLMGKDEHFSHTVDETLGFDKELKEIAGYPESLPSAITVLTQAHVFVKWIHMERKYARDKMDTILSSGSAWSELSGSDDLKITEAAEAFLNLLATMTERYSILPQPGHRLQFVELQLELIDELRVRLLQLLHSERQDPLDSRLPAILNTASYICTALAEWGTKPHYLMLQYYKSQLESVGAELTAMQAASLRQGTVFDHALTLLQHLVQELVDVLCEAVMLEVKARSRPYRRDKWFAMACESSLTPSACPMFQVLGTKLHSLQSLLSSSLFTSAWQSVANQLCTFLLEELVLQNRFNEGGAKQLEQDLTRSLIPLFHQYTNRPEAYFLPLKEACALLNVRPLPADWTRGKYDKLPLEIHHLSAEMVHDVIQKRADIIPDLI</sequence>
<accession>A0A1B6LN03</accession>
<dbReference type="GO" id="GO:0070939">
    <property type="term" value="C:Dsl1/NZR complex"/>
    <property type="evidence" value="ECO:0007669"/>
    <property type="project" value="InterPro"/>
</dbReference>
<dbReference type="PANTHER" id="PTHR13520:SF0">
    <property type="entry name" value="RAD50-INTERACTING PROTEIN 1"/>
    <property type="match status" value="1"/>
</dbReference>
<dbReference type="PROSITE" id="PS51386">
    <property type="entry name" value="RINT1_TIP20"/>
    <property type="match status" value="1"/>
</dbReference>
<protein>
    <recommendedName>
        <fullName evidence="3">RAD50-interacting protein 1</fullName>
    </recommendedName>
</protein>
<proteinExistence type="predicted"/>
<evidence type="ECO:0000313" key="2">
    <source>
        <dbReference type="EMBL" id="JAT25073.1"/>
    </source>
</evidence>
<dbReference type="InterPro" id="IPR007528">
    <property type="entry name" value="RINT1_Tip20"/>
</dbReference>
<feature type="coiled-coil region" evidence="1">
    <location>
        <begin position="30"/>
        <end position="57"/>
    </location>
</feature>
<dbReference type="AlphaFoldDB" id="A0A1B6LN03"/>